<dbReference type="Pfam" id="PF18132">
    <property type="entry name" value="Tyrosinase_C"/>
    <property type="match status" value="1"/>
</dbReference>
<evidence type="ECO:0000256" key="1">
    <source>
        <dbReference type="ARBA" id="ARBA00001973"/>
    </source>
</evidence>
<sequence>MVLAGKLVFYAAVATWKTPVHGQDAPVPVTGLTTGINAQTGERPARLNINLLEAKGGPTWDLFIRGLDAMQNKLEDDVRSHFAVGGIHGMPFRPYNSVDAVTNGSGMGYCPHMQALGLEVQRIASEYTDDAAPAYLAAAQILRLPYWDWATDPTLPSSSTLENITVNGPKGPLELHNPLYNYRWQTYPLNQSQFPGYGSFGPVTTRDGSGGFDPDYVNSDLQNATDRIKDSVYRTFASTTTYDQMASMANYGSSFEAAHNDIHNLVGGSFPNLAITSFDSLLYATPDPVLNSTADEVFLHSMLHHCNLDRLAALWTSVHPNETHQTQPYSSDGLYSTAKGETITADSPLKPFYQADGKTFHTGMTVISTDSLGYTYPEMRSGHLPVDQDESRKNSIVQINRLYSPGTTTATAAARVKRDTNPGRQWVIAVQVERSELDLPCSIDIYLGAHLAGRTVLLGMPDRGLAYDQISLQRAIGALDISGQDPAAVEQALEKQLRVEVSKGDGKGTMIDPSSIPSLKLDVVAEDVTPPGAESELPRYSNQSVLAGVFAQYKGKGEGRTDRNTGGRWWRRRPRARS</sequence>
<keyword evidence="12" id="KW-0732">Signal</keyword>
<evidence type="ECO:0000256" key="4">
    <source>
        <dbReference type="ARBA" id="ARBA00022723"/>
    </source>
</evidence>
<keyword evidence="6" id="KW-0186">Copper</keyword>
<comment type="similarity">
    <text evidence="2">Belongs to the tyrosinase family.</text>
</comment>
<comment type="cofactor">
    <cofactor evidence="1">
        <name>Cu(2+)</name>
        <dbReference type="ChEBI" id="CHEBI:29036"/>
    </cofactor>
</comment>
<keyword evidence="8" id="KW-0470">Melanin biosynthesis</keyword>
<feature type="compositionally biased region" description="Basic residues" evidence="11">
    <location>
        <begin position="569"/>
        <end position="578"/>
    </location>
</feature>
<keyword evidence="16" id="KW-1185">Reference proteome</keyword>
<dbReference type="EMBL" id="CAUWAG010000007">
    <property type="protein sequence ID" value="CAJ2505321.1"/>
    <property type="molecule type" value="Genomic_DNA"/>
</dbReference>
<evidence type="ECO:0000256" key="9">
    <source>
        <dbReference type="ARBA" id="ARBA00048233"/>
    </source>
</evidence>
<reference evidence="15" key="1">
    <citation type="submission" date="2023-10" db="EMBL/GenBank/DDBJ databases">
        <authorList>
            <person name="Hackl T."/>
        </authorList>
    </citation>
    <scope>NUCLEOTIDE SEQUENCE</scope>
</reference>
<evidence type="ECO:0000313" key="15">
    <source>
        <dbReference type="EMBL" id="CAJ2505321.1"/>
    </source>
</evidence>
<dbReference type="Proteomes" id="UP001295740">
    <property type="component" value="Unassembled WGS sequence"/>
</dbReference>
<evidence type="ECO:0000256" key="2">
    <source>
        <dbReference type="ARBA" id="ARBA00009928"/>
    </source>
</evidence>
<feature type="signal peptide" evidence="12">
    <location>
        <begin position="1"/>
        <end position="22"/>
    </location>
</feature>
<feature type="domain" description="Tyrosinase copper-binding" evidence="13">
    <location>
        <begin position="80"/>
        <end position="316"/>
    </location>
</feature>
<dbReference type="InterPro" id="IPR041640">
    <property type="entry name" value="Tyrosinase_C"/>
</dbReference>
<feature type="domain" description="Tyrosinase C-terminal" evidence="14">
    <location>
        <begin position="425"/>
        <end position="523"/>
    </location>
</feature>
<evidence type="ECO:0000259" key="14">
    <source>
        <dbReference type="Pfam" id="PF18132"/>
    </source>
</evidence>
<evidence type="ECO:0000256" key="8">
    <source>
        <dbReference type="ARBA" id="ARBA00023101"/>
    </source>
</evidence>
<gene>
    <name evidence="15" type="ORF">KHLLAP_LOCUS5789</name>
</gene>
<dbReference type="InterPro" id="IPR002227">
    <property type="entry name" value="Tyrosinase_Cu-bd"/>
</dbReference>
<evidence type="ECO:0000313" key="16">
    <source>
        <dbReference type="Proteomes" id="UP001295740"/>
    </source>
</evidence>
<name>A0AAI8VIS7_9PEZI</name>
<evidence type="ECO:0000256" key="11">
    <source>
        <dbReference type="SAM" id="MobiDB-lite"/>
    </source>
</evidence>
<feature type="region of interest" description="Disordered" evidence="11">
    <location>
        <begin position="555"/>
        <end position="578"/>
    </location>
</feature>
<keyword evidence="5" id="KW-0560">Oxidoreductase</keyword>
<comment type="caution">
    <text evidence="15">The sequence shown here is derived from an EMBL/GenBank/DDBJ whole genome shotgun (WGS) entry which is preliminary data.</text>
</comment>
<protein>
    <recommendedName>
        <fullName evidence="3">tyrosinase</fullName>
        <ecNumber evidence="3">1.14.18.1</ecNumber>
    </recommendedName>
</protein>
<dbReference type="SUPFAM" id="SSF48056">
    <property type="entry name" value="Di-copper centre-containing domain"/>
    <property type="match status" value="1"/>
</dbReference>
<dbReference type="PANTHER" id="PTHR11474">
    <property type="entry name" value="TYROSINASE FAMILY MEMBER"/>
    <property type="match status" value="1"/>
</dbReference>
<evidence type="ECO:0000256" key="5">
    <source>
        <dbReference type="ARBA" id="ARBA00023002"/>
    </source>
</evidence>
<comment type="catalytic activity">
    <reaction evidence="10">
        <text>L-tyrosine + O2 = L-dopaquinone + H2O</text>
        <dbReference type="Rhea" id="RHEA:18117"/>
        <dbReference type="ChEBI" id="CHEBI:15377"/>
        <dbReference type="ChEBI" id="CHEBI:15379"/>
        <dbReference type="ChEBI" id="CHEBI:57924"/>
        <dbReference type="ChEBI" id="CHEBI:58315"/>
        <dbReference type="EC" id="1.14.18.1"/>
    </reaction>
</comment>
<evidence type="ECO:0000256" key="6">
    <source>
        <dbReference type="ARBA" id="ARBA00023008"/>
    </source>
</evidence>
<evidence type="ECO:0000256" key="10">
    <source>
        <dbReference type="ARBA" id="ARBA00048881"/>
    </source>
</evidence>
<keyword evidence="7" id="KW-0503">Monooxygenase</keyword>
<evidence type="ECO:0000256" key="12">
    <source>
        <dbReference type="SAM" id="SignalP"/>
    </source>
</evidence>
<dbReference type="PANTHER" id="PTHR11474:SF76">
    <property type="entry name" value="SHKT DOMAIN-CONTAINING PROTEIN"/>
    <property type="match status" value="1"/>
</dbReference>
<evidence type="ECO:0000259" key="13">
    <source>
        <dbReference type="Pfam" id="PF00264"/>
    </source>
</evidence>
<feature type="chain" id="PRO_5042605076" description="tyrosinase" evidence="12">
    <location>
        <begin position="23"/>
        <end position="578"/>
    </location>
</feature>
<comment type="catalytic activity">
    <reaction evidence="9">
        <text>2 L-dopa + O2 = 2 L-dopaquinone + 2 H2O</text>
        <dbReference type="Rhea" id="RHEA:34287"/>
        <dbReference type="ChEBI" id="CHEBI:15377"/>
        <dbReference type="ChEBI" id="CHEBI:15379"/>
        <dbReference type="ChEBI" id="CHEBI:57504"/>
        <dbReference type="ChEBI" id="CHEBI:57924"/>
        <dbReference type="EC" id="1.14.18.1"/>
    </reaction>
</comment>
<keyword evidence="4" id="KW-0479">Metal-binding</keyword>
<dbReference type="GO" id="GO:0042438">
    <property type="term" value="P:melanin biosynthetic process"/>
    <property type="evidence" value="ECO:0007669"/>
    <property type="project" value="UniProtKB-KW"/>
</dbReference>
<proteinExistence type="inferred from homology"/>
<dbReference type="InterPro" id="IPR008922">
    <property type="entry name" value="Di-copper_centre_dom_sf"/>
</dbReference>
<accession>A0AAI8VIS7</accession>
<dbReference type="InterPro" id="IPR050316">
    <property type="entry name" value="Tyrosinase/Hemocyanin"/>
</dbReference>
<dbReference type="Pfam" id="PF00264">
    <property type="entry name" value="Tyrosinase"/>
    <property type="match status" value="1"/>
</dbReference>
<dbReference type="AlphaFoldDB" id="A0AAI8VIS7"/>
<feature type="compositionally biased region" description="Basic and acidic residues" evidence="11">
    <location>
        <begin position="555"/>
        <end position="565"/>
    </location>
</feature>
<dbReference type="EC" id="1.14.18.1" evidence="3"/>
<dbReference type="GO" id="GO:0046872">
    <property type="term" value="F:metal ion binding"/>
    <property type="evidence" value="ECO:0007669"/>
    <property type="project" value="UniProtKB-KW"/>
</dbReference>
<dbReference type="GO" id="GO:0004503">
    <property type="term" value="F:tyrosinase activity"/>
    <property type="evidence" value="ECO:0007669"/>
    <property type="project" value="UniProtKB-EC"/>
</dbReference>
<organism evidence="15 16">
    <name type="scientific">Anthostomella pinea</name>
    <dbReference type="NCBI Taxonomy" id="933095"/>
    <lineage>
        <taxon>Eukaryota</taxon>
        <taxon>Fungi</taxon>
        <taxon>Dikarya</taxon>
        <taxon>Ascomycota</taxon>
        <taxon>Pezizomycotina</taxon>
        <taxon>Sordariomycetes</taxon>
        <taxon>Xylariomycetidae</taxon>
        <taxon>Xylariales</taxon>
        <taxon>Xylariaceae</taxon>
        <taxon>Anthostomella</taxon>
    </lineage>
</organism>
<evidence type="ECO:0000256" key="3">
    <source>
        <dbReference type="ARBA" id="ARBA00011906"/>
    </source>
</evidence>
<evidence type="ECO:0000256" key="7">
    <source>
        <dbReference type="ARBA" id="ARBA00023033"/>
    </source>
</evidence>
<dbReference type="Gene3D" id="1.10.1280.10">
    <property type="entry name" value="Di-copper center containing domain from catechol oxidase"/>
    <property type="match status" value="1"/>
</dbReference>